<organism evidence="2">
    <name type="scientific">Vitrella brassicaformis</name>
    <dbReference type="NCBI Taxonomy" id="1169539"/>
    <lineage>
        <taxon>Eukaryota</taxon>
        <taxon>Sar</taxon>
        <taxon>Alveolata</taxon>
        <taxon>Colpodellida</taxon>
        <taxon>Vitrellaceae</taxon>
        <taxon>Vitrella</taxon>
    </lineage>
</organism>
<dbReference type="EMBL" id="HBGB01035261">
    <property type="protein sequence ID" value="CAD9065722.1"/>
    <property type="molecule type" value="Transcribed_RNA"/>
</dbReference>
<evidence type="ECO:0000313" key="1">
    <source>
        <dbReference type="EMBL" id="CAD9065721.1"/>
    </source>
</evidence>
<gene>
    <name evidence="1" type="ORF">VBRA1451_LOCUS20792</name>
    <name evidence="2" type="ORF">VBRA1451_LOCUS20793</name>
</gene>
<dbReference type="EMBL" id="HBGB01035260">
    <property type="protein sequence ID" value="CAD9065721.1"/>
    <property type="molecule type" value="Transcribed_RNA"/>
</dbReference>
<name>A0A6U4G4T0_9ALVE</name>
<accession>A0A6U4G4T0</accession>
<protein>
    <submittedName>
        <fullName evidence="2">Uncharacterized protein</fullName>
    </submittedName>
</protein>
<reference evidence="2" key="1">
    <citation type="submission" date="2021-01" db="EMBL/GenBank/DDBJ databases">
        <authorList>
            <person name="Corre E."/>
            <person name="Pelletier E."/>
            <person name="Niang G."/>
            <person name="Scheremetjew M."/>
            <person name="Finn R."/>
            <person name="Kale V."/>
            <person name="Holt S."/>
            <person name="Cochrane G."/>
            <person name="Meng A."/>
            <person name="Brown T."/>
            <person name="Cohen L."/>
        </authorList>
    </citation>
    <scope>NUCLEOTIDE SEQUENCE</scope>
    <source>
        <strain evidence="2">CCMP3346</strain>
    </source>
</reference>
<sequence>MMGFIYVYVCVWVYFRIVYEYFPRPTVLCMVGMTGEGGAIHNMGGLSNFLYVPLQSERCFTGYDNGDWTYKTDVPQDRWRIHPCMHRAVYTLGQRTYSQRAAAIHRMAAMQHSSQHICVHQCV</sequence>
<dbReference type="AlphaFoldDB" id="A0A6U4G4T0"/>
<proteinExistence type="predicted"/>
<evidence type="ECO:0000313" key="2">
    <source>
        <dbReference type="EMBL" id="CAD9065722.1"/>
    </source>
</evidence>